<sequence length="45" mass="5385">MPISLRRVARERQNYGNNGLKTSRRSRGHRVKRALEEAEFRDFPE</sequence>
<accession>A0A0E9W033</accession>
<evidence type="ECO:0000313" key="2">
    <source>
        <dbReference type="EMBL" id="JAH83706.1"/>
    </source>
</evidence>
<feature type="region of interest" description="Disordered" evidence="1">
    <location>
        <begin position="1"/>
        <end position="32"/>
    </location>
</feature>
<dbReference type="AlphaFoldDB" id="A0A0E9W033"/>
<feature type="compositionally biased region" description="Basic residues" evidence="1">
    <location>
        <begin position="22"/>
        <end position="32"/>
    </location>
</feature>
<reference evidence="2" key="1">
    <citation type="submission" date="2014-11" db="EMBL/GenBank/DDBJ databases">
        <authorList>
            <person name="Amaro Gonzalez C."/>
        </authorList>
    </citation>
    <scope>NUCLEOTIDE SEQUENCE</scope>
</reference>
<dbReference type="EMBL" id="GBXM01024871">
    <property type="protein sequence ID" value="JAH83706.1"/>
    <property type="molecule type" value="Transcribed_RNA"/>
</dbReference>
<organism evidence="2">
    <name type="scientific">Anguilla anguilla</name>
    <name type="common">European freshwater eel</name>
    <name type="synonym">Muraena anguilla</name>
    <dbReference type="NCBI Taxonomy" id="7936"/>
    <lineage>
        <taxon>Eukaryota</taxon>
        <taxon>Metazoa</taxon>
        <taxon>Chordata</taxon>
        <taxon>Craniata</taxon>
        <taxon>Vertebrata</taxon>
        <taxon>Euteleostomi</taxon>
        <taxon>Actinopterygii</taxon>
        <taxon>Neopterygii</taxon>
        <taxon>Teleostei</taxon>
        <taxon>Anguilliformes</taxon>
        <taxon>Anguillidae</taxon>
        <taxon>Anguilla</taxon>
    </lineage>
</organism>
<reference evidence="2" key="2">
    <citation type="journal article" date="2015" name="Fish Shellfish Immunol.">
        <title>Early steps in the European eel (Anguilla anguilla)-Vibrio vulnificus interaction in the gills: Role of the RtxA13 toxin.</title>
        <authorList>
            <person name="Callol A."/>
            <person name="Pajuelo D."/>
            <person name="Ebbesson L."/>
            <person name="Teles M."/>
            <person name="MacKenzie S."/>
            <person name="Amaro C."/>
        </authorList>
    </citation>
    <scope>NUCLEOTIDE SEQUENCE</scope>
</reference>
<evidence type="ECO:0000256" key="1">
    <source>
        <dbReference type="SAM" id="MobiDB-lite"/>
    </source>
</evidence>
<protein>
    <submittedName>
        <fullName evidence="2">Uncharacterized protein</fullName>
    </submittedName>
</protein>
<name>A0A0E9W033_ANGAN</name>
<proteinExistence type="predicted"/>